<dbReference type="EMBL" id="UINC01091760">
    <property type="protein sequence ID" value="SVC44773.1"/>
    <property type="molecule type" value="Genomic_DNA"/>
</dbReference>
<accession>A0A382M745</accession>
<dbReference type="InterPro" id="IPR047641">
    <property type="entry name" value="ABC_transpr_MalK/UgpC-like"/>
</dbReference>
<dbReference type="SUPFAM" id="SSF52540">
    <property type="entry name" value="P-loop containing nucleoside triphosphate hydrolases"/>
    <property type="match status" value="1"/>
</dbReference>
<dbReference type="InterPro" id="IPR003439">
    <property type="entry name" value="ABC_transporter-like_ATP-bd"/>
</dbReference>
<dbReference type="GO" id="GO:0016887">
    <property type="term" value="F:ATP hydrolysis activity"/>
    <property type="evidence" value="ECO:0007669"/>
    <property type="project" value="InterPro"/>
</dbReference>
<organism evidence="2">
    <name type="scientific">marine metagenome</name>
    <dbReference type="NCBI Taxonomy" id="408172"/>
    <lineage>
        <taxon>unclassified sequences</taxon>
        <taxon>metagenomes</taxon>
        <taxon>ecological metagenomes</taxon>
    </lineage>
</organism>
<dbReference type="GO" id="GO:0055052">
    <property type="term" value="C:ATP-binding cassette (ABC) transporter complex, substrate-binding subunit-containing"/>
    <property type="evidence" value="ECO:0007669"/>
    <property type="project" value="TreeGrafter"/>
</dbReference>
<name>A0A382M745_9ZZZZ</name>
<dbReference type="Gene3D" id="3.40.50.300">
    <property type="entry name" value="P-loop containing nucleotide triphosphate hydrolases"/>
    <property type="match status" value="1"/>
</dbReference>
<proteinExistence type="predicted"/>
<dbReference type="PANTHER" id="PTHR43875">
    <property type="entry name" value="MALTODEXTRIN IMPORT ATP-BINDING PROTEIN MSMX"/>
    <property type="match status" value="1"/>
</dbReference>
<dbReference type="GO" id="GO:0005524">
    <property type="term" value="F:ATP binding"/>
    <property type="evidence" value="ECO:0007669"/>
    <property type="project" value="InterPro"/>
</dbReference>
<evidence type="ECO:0000313" key="2">
    <source>
        <dbReference type="EMBL" id="SVC44773.1"/>
    </source>
</evidence>
<feature type="non-terminal residue" evidence="2">
    <location>
        <position position="123"/>
    </location>
</feature>
<gene>
    <name evidence="2" type="ORF">METZ01_LOCUS297627</name>
</gene>
<feature type="domain" description="ABC transporter" evidence="1">
    <location>
        <begin position="20"/>
        <end position="118"/>
    </location>
</feature>
<evidence type="ECO:0000259" key="1">
    <source>
        <dbReference type="Pfam" id="PF00005"/>
    </source>
</evidence>
<dbReference type="AlphaFoldDB" id="A0A382M745"/>
<dbReference type="Pfam" id="PF00005">
    <property type="entry name" value="ABC_tran"/>
    <property type="match status" value="1"/>
</dbReference>
<dbReference type="InterPro" id="IPR027417">
    <property type="entry name" value="P-loop_NTPase"/>
</dbReference>
<reference evidence="2" key="1">
    <citation type="submission" date="2018-05" db="EMBL/GenBank/DDBJ databases">
        <authorList>
            <person name="Lanie J.A."/>
            <person name="Ng W.-L."/>
            <person name="Kazmierczak K.M."/>
            <person name="Andrzejewski T.M."/>
            <person name="Davidsen T.M."/>
            <person name="Wayne K.J."/>
            <person name="Tettelin H."/>
            <person name="Glass J.I."/>
            <person name="Rusch D."/>
            <person name="Podicherti R."/>
            <person name="Tsui H.-C.T."/>
            <person name="Winkler M.E."/>
        </authorList>
    </citation>
    <scope>NUCLEOTIDE SEQUENCE</scope>
</reference>
<sequence>MAEIQLRDLWKYYDDVAAVRGINLDIEHNEFIALVGPSGCGKTTTLRMIAGLEDITAGDILVGERIINEVAPKDRDIAMVFQNYALYPHMSVYQNMSFGLRLRKTPKDEIDDRVRAAADILNI</sequence>
<dbReference type="PANTHER" id="PTHR43875:SF1">
    <property type="entry name" value="OSMOPROTECTIVE COMPOUNDS UPTAKE ATP-BINDING PROTEIN GGTA"/>
    <property type="match status" value="1"/>
</dbReference>
<protein>
    <recommendedName>
        <fullName evidence="1">ABC transporter domain-containing protein</fullName>
    </recommendedName>
</protein>